<keyword evidence="2 4" id="KW-0808">Transferase</keyword>
<dbReference type="EC" id="2.4.-.-" evidence="4"/>
<dbReference type="PANTHER" id="PTHR22916">
    <property type="entry name" value="GLYCOSYLTRANSFERASE"/>
    <property type="match status" value="1"/>
</dbReference>
<feature type="domain" description="Glycosyltransferase 2-like" evidence="3">
    <location>
        <begin position="3"/>
        <end position="165"/>
    </location>
</feature>
<dbReference type="GO" id="GO:0016757">
    <property type="term" value="F:glycosyltransferase activity"/>
    <property type="evidence" value="ECO:0007669"/>
    <property type="project" value="UniProtKB-KW"/>
</dbReference>
<dbReference type="InterPro" id="IPR029044">
    <property type="entry name" value="Nucleotide-diphossugar_trans"/>
</dbReference>
<name>A0ABV1I2K4_9FIRM</name>
<dbReference type="PANTHER" id="PTHR22916:SF51">
    <property type="entry name" value="GLYCOSYLTRANSFERASE EPSH-RELATED"/>
    <property type="match status" value="1"/>
</dbReference>
<dbReference type="Proteomes" id="UP001470288">
    <property type="component" value="Unassembled WGS sequence"/>
</dbReference>
<keyword evidence="1 4" id="KW-0328">Glycosyltransferase</keyword>
<evidence type="ECO:0000313" key="4">
    <source>
        <dbReference type="EMBL" id="MEQ2579429.1"/>
    </source>
</evidence>
<dbReference type="SUPFAM" id="SSF53448">
    <property type="entry name" value="Nucleotide-diphospho-sugar transferases"/>
    <property type="match status" value="1"/>
</dbReference>
<dbReference type="CDD" id="cd00761">
    <property type="entry name" value="Glyco_tranf_GTA_type"/>
    <property type="match status" value="1"/>
</dbReference>
<keyword evidence="5" id="KW-1185">Reference proteome</keyword>
<dbReference type="RefSeq" id="WP_349144716.1">
    <property type="nucleotide sequence ID" value="NZ_JBBMFC010000020.1"/>
</dbReference>
<dbReference type="Pfam" id="PF00535">
    <property type="entry name" value="Glycos_transf_2"/>
    <property type="match status" value="1"/>
</dbReference>
<sequence>MYSVVIPVYNAKSSLKRCVDSWLAQSRSDLELLLVDDGSTDGSAGLCDELADSDPRIRVIHQKNSGVSAARNAGIQEACGEYVLFTDSDDYVAVDYLEKMANCVDNAGADLALCGFHHLFEGADIPKSPRSGVWELQHFKETFLELYSMSYLNMPWNKLYRKDLMRTFDTSLSLGEDLLFNLDYLSRCKKIAVLSDKLCYYIQDLQKTSLSSVVRTNRLELARRVCEAAEAFYEKTWGEHCPNGQIFTRYMNEVLDECEKLPLQKELSYQEKIETIRQYAQDDWVRTRGGEARLTLTDYRILFPFLRNNRPRMVYALCVMRNWLVTIVHWIRRRER</sequence>
<dbReference type="EMBL" id="JBBMFC010000020">
    <property type="protein sequence ID" value="MEQ2579429.1"/>
    <property type="molecule type" value="Genomic_DNA"/>
</dbReference>
<evidence type="ECO:0000256" key="1">
    <source>
        <dbReference type="ARBA" id="ARBA00022676"/>
    </source>
</evidence>
<proteinExistence type="predicted"/>
<protein>
    <submittedName>
        <fullName evidence="4">Glycosyltransferase family 2 protein</fullName>
        <ecNumber evidence="4">2.4.-.-</ecNumber>
    </submittedName>
</protein>
<comment type="caution">
    <text evidence="4">The sequence shown here is derived from an EMBL/GenBank/DDBJ whole genome shotgun (WGS) entry which is preliminary data.</text>
</comment>
<dbReference type="Gene3D" id="3.90.550.10">
    <property type="entry name" value="Spore Coat Polysaccharide Biosynthesis Protein SpsA, Chain A"/>
    <property type="match status" value="1"/>
</dbReference>
<accession>A0ABV1I2K4</accession>
<gene>
    <name evidence="4" type="ORF">WMO62_11405</name>
</gene>
<reference evidence="4 5" key="1">
    <citation type="submission" date="2024-03" db="EMBL/GenBank/DDBJ databases">
        <title>Human intestinal bacterial collection.</title>
        <authorList>
            <person name="Pauvert C."/>
            <person name="Hitch T.C.A."/>
            <person name="Clavel T."/>
        </authorList>
    </citation>
    <scope>NUCLEOTIDE SEQUENCE [LARGE SCALE GENOMIC DNA]</scope>
    <source>
        <strain evidence="4 5">CLA-AA-H78B</strain>
    </source>
</reference>
<evidence type="ECO:0000256" key="2">
    <source>
        <dbReference type="ARBA" id="ARBA00022679"/>
    </source>
</evidence>
<evidence type="ECO:0000313" key="5">
    <source>
        <dbReference type="Proteomes" id="UP001470288"/>
    </source>
</evidence>
<organism evidence="4 5">
    <name type="scientific">Hominiventricola aquisgranensis</name>
    <dbReference type="NCBI Taxonomy" id="3133164"/>
    <lineage>
        <taxon>Bacteria</taxon>
        <taxon>Bacillati</taxon>
        <taxon>Bacillota</taxon>
        <taxon>Clostridia</taxon>
        <taxon>Lachnospirales</taxon>
        <taxon>Lachnospiraceae</taxon>
        <taxon>Hominiventricola</taxon>
    </lineage>
</organism>
<evidence type="ECO:0000259" key="3">
    <source>
        <dbReference type="Pfam" id="PF00535"/>
    </source>
</evidence>
<dbReference type="InterPro" id="IPR001173">
    <property type="entry name" value="Glyco_trans_2-like"/>
</dbReference>